<name>A0A1M4PJN8_9FIRM</name>
<reference evidence="1 2" key="1">
    <citation type="submission" date="2016-11" db="EMBL/GenBank/DDBJ databases">
        <authorList>
            <person name="Manzoor S."/>
        </authorList>
    </citation>
    <scope>NUCLEOTIDE SEQUENCE [LARGE SCALE GENOMIC DNA]</scope>
    <source>
        <strain evidence="1">Clostridium ultunense strain Esp</strain>
    </source>
</reference>
<accession>A0A1M4PJN8</accession>
<protein>
    <submittedName>
        <fullName evidence="1">Uncharacterized protein</fullName>
    </submittedName>
</protein>
<dbReference type="AlphaFoldDB" id="A0A1M4PJN8"/>
<organism evidence="1 2">
    <name type="scientific">[Clostridium] ultunense Esp</name>
    <dbReference type="NCBI Taxonomy" id="1288971"/>
    <lineage>
        <taxon>Bacteria</taxon>
        <taxon>Bacillati</taxon>
        <taxon>Bacillota</taxon>
        <taxon>Tissierellia</taxon>
        <taxon>Tissierellales</taxon>
        <taxon>Tepidimicrobiaceae</taxon>
        <taxon>Schnuerera</taxon>
    </lineage>
</organism>
<evidence type="ECO:0000313" key="2">
    <source>
        <dbReference type="Proteomes" id="UP000245423"/>
    </source>
</evidence>
<dbReference type="EMBL" id="LT669839">
    <property type="protein sequence ID" value="SHD75642.1"/>
    <property type="molecule type" value="Genomic_DNA"/>
</dbReference>
<gene>
    <name evidence="1" type="ORF">CUESP1_0245</name>
</gene>
<dbReference type="Proteomes" id="UP000245423">
    <property type="component" value="Chromosome 1"/>
</dbReference>
<proteinExistence type="predicted"/>
<evidence type="ECO:0000313" key="1">
    <source>
        <dbReference type="EMBL" id="SHD75642.1"/>
    </source>
</evidence>
<keyword evidence="2" id="KW-1185">Reference proteome</keyword>
<sequence length="54" mass="6199">METQENKDKNENQQGLKNLLIFAFILLDLSKAQVKNGDFDNSRMAKKKSLDLSK</sequence>